<evidence type="ECO:0000259" key="3">
    <source>
        <dbReference type="Pfam" id="PF13598"/>
    </source>
</evidence>
<dbReference type="InterPro" id="IPR025554">
    <property type="entry name" value="DUF4140"/>
</dbReference>
<accession>A0A848G369</accession>
<evidence type="ECO:0000313" key="6">
    <source>
        <dbReference type="Proteomes" id="UP000580043"/>
    </source>
</evidence>
<sequence>MKPASHSSFLPLPWLLAALLGNLQPAFAASATAPGESLQAQSAAQVAPITRVMLYPDSAVVERSVRVKAGDTRIEIPGLPANFSVQALQIDSDGGVRIGETTALDSSRHAPLTAEEARLDAEVKRLKSRIDAIEIDKKAAELELKYLDSLASPSESQRTGQPAATLQTLRQGSIQAQRRILDAEAEKARLQPTLDSLSQDLTRIRPAVNEVRTLRIRVEAPRDGLLRLRYPLADAGWRPAYRATLNADGTGVSLERTAQLAQRTGEDWSRVKLSLVTGRSRNAVTGPVPSPWNIQLRPEYRAEMARAAAYPAAAPVPVPTALRAKEATPEPLFEVAANHGEYSTEYDLSEPLSLPADGRPMNVSLETLRIPVQLQVQVSPRQDKAAWLVATGSLPEGVWPAGEMQLYRNGNYVGSSRWNPAWTTGLKLPFGQDEQIRVSVRPVTARNASSGLIGQSAERQLEDVFTVTSRHKAAVKLLVLEASPVGQDEKIELSSQFKPPVSHQDWDGRRGVVAWEQELKGGASQDFSVEYRIRWPKERQIIGLP</sequence>
<evidence type="ECO:0000256" key="2">
    <source>
        <dbReference type="SAM" id="SignalP"/>
    </source>
</evidence>
<keyword evidence="2" id="KW-0732">Signal</keyword>
<dbReference type="Pfam" id="PF13598">
    <property type="entry name" value="DUF4139"/>
    <property type="match status" value="1"/>
</dbReference>
<organism evidence="5 6">
    <name type="scientific">Zoogloea dura</name>
    <dbReference type="NCBI Taxonomy" id="2728840"/>
    <lineage>
        <taxon>Bacteria</taxon>
        <taxon>Pseudomonadati</taxon>
        <taxon>Pseudomonadota</taxon>
        <taxon>Betaproteobacteria</taxon>
        <taxon>Rhodocyclales</taxon>
        <taxon>Zoogloeaceae</taxon>
        <taxon>Zoogloea</taxon>
    </lineage>
</organism>
<protein>
    <submittedName>
        <fullName evidence="5">Mucoidy inhibitor MuiA family protein</fullName>
    </submittedName>
</protein>
<evidence type="ECO:0000313" key="5">
    <source>
        <dbReference type="EMBL" id="NML24131.1"/>
    </source>
</evidence>
<dbReference type="Proteomes" id="UP000580043">
    <property type="component" value="Unassembled WGS sequence"/>
</dbReference>
<feature type="chain" id="PRO_5032992214" evidence="2">
    <location>
        <begin position="29"/>
        <end position="545"/>
    </location>
</feature>
<name>A0A848G369_9RHOO</name>
<evidence type="ECO:0000256" key="1">
    <source>
        <dbReference type="SAM" id="Coils"/>
    </source>
</evidence>
<keyword evidence="6" id="KW-1185">Reference proteome</keyword>
<keyword evidence="1" id="KW-0175">Coiled coil</keyword>
<gene>
    <name evidence="5" type="ORF">HHL15_00080</name>
</gene>
<dbReference type="PANTHER" id="PTHR31005:SF8">
    <property type="entry name" value="DUF4139 DOMAIN-CONTAINING PROTEIN"/>
    <property type="match status" value="1"/>
</dbReference>
<evidence type="ECO:0000259" key="4">
    <source>
        <dbReference type="Pfam" id="PF13600"/>
    </source>
</evidence>
<dbReference type="Pfam" id="PF13600">
    <property type="entry name" value="DUF4140"/>
    <property type="match status" value="1"/>
</dbReference>
<feature type="domain" description="DUF4140" evidence="4">
    <location>
        <begin position="52"/>
        <end position="147"/>
    </location>
</feature>
<dbReference type="PANTHER" id="PTHR31005">
    <property type="entry name" value="DUF4139 DOMAIN-CONTAINING PROTEIN"/>
    <property type="match status" value="1"/>
</dbReference>
<dbReference type="InterPro" id="IPR037291">
    <property type="entry name" value="DUF4139"/>
</dbReference>
<dbReference type="EMBL" id="JABBGA010000001">
    <property type="protein sequence ID" value="NML24131.1"/>
    <property type="molecule type" value="Genomic_DNA"/>
</dbReference>
<dbReference type="RefSeq" id="WP_169143791.1">
    <property type="nucleotide sequence ID" value="NZ_JABBGA010000001.1"/>
</dbReference>
<dbReference type="NCBIfam" id="TIGR02231">
    <property type="entry name" value="mucoidy inhibitor MuiA family protein"/>
    <property type="match status" value="1"/>
</dbReference>
<comment type="caution">
    <text evidence="5">The sequence shown here is derived from an EMBL/GenBank/DDBJ whole genome shotgun (WGS) entry which is preliminary data.</text>
</comment>
<proteinExistence type="predicted"/>
<feature type="coiled-coil region" evidence="1">
    <location>
        <begin position="116"/>
        <end position="143"/>
    </location>
</feature>
<reference evidence="5 6" key="1">
    <citation type="submission" date="2020-04" db="EMBL/GenBank/DDBJ databases">
        <title>Zoogloea sp. G-4-1-14 isolated from soil.</title>
        <authorList>
            <person name="Dahal R.H."/>
        </authorList>
    </citation>
    <scope>NUCLEOTIDE SEQUENCE [LARGE SCALE GENOMIC DNA]</scope>
    <source>
        <strain evidence="5 6">G-4-1-14</strain>
    </source>
</reference>
<dbReference type="InterPro" id="IPR011935">
    <property type="entry name" value="CHP02231"/>
</dbReference>
<feature type="signal peptide" evidence="2">
    <location>
        <begin position="1"/>
        <end position="28"/>
    </location>
</feature>
<dbReference type="AlphaFoldDB" id="A0A848G369"/>
<feature type="domain" description="DUF4139" evidence="3">
    <location>
        <begin position="226"/>
        <end position="537"/>
    </location>
</feature>